<dbReference type="AlphaFoldDB" id="A0A433QZI3"/>
<feature type="compositionally biased region" description="Basic and acidic residues" evidence="12">
    <location>
        <begin position="33"/>
        <end position="45"/>
    </location>
</feature>
<gene>
    <name evidence="15" type="ORF">BC938DRAFT_474223</name>
</gene>
<evidence type="ECO:0000256" key="4">
    <source>
        <dbReference type="ARBA" id="ARBA00022603"/>
    </source>
</evidence>
<dbReference type="Gene3D" id="2.70.160.11">
    <property type="entry name" value="Hnrnp arginine n-methyltransferase1"/>
    <property type="match status" value="1"/>
</dbReference>
<dbReference type="EMBL" id="RBNJ01000176">
    <property type="protein sequence ID" value="RUS35206.1"/>
    <property type="molecule type" value="Genomic_DNA"/>
</dbReference>
<dbReference type="InterPro" id="IPR041698">
    <property type="entry name" value="Methyltransf_25"/>
</dbReference>
<dbReference type="EC" id="2.1.1.319" evidence="2"/>
<dbReference type="InterPro" id="IPR036236">
    <property type="entry name" value="Znf_C2H2_sf"/>
</dbReference>
<dbReference type="GO" id="GO:0042054">
    <property type="term" value="F:histone methyltransferase activity"/>
    <property type="evidence" value="ECO:0007669"/>
    <property type="project" value="TreeGrafter"/>
</dbReference>
<evidence type="ECO:0000313" key="16">
    <source>
        <dbReference type="Proteomes" id="UP000274822"/>
    </source>
</evidence>
<evidence type="ECO:0000313" key="15">
    <source>
        <dbReference type="EMBL" id="RUS35206.1"/>
    </source>
</evidence>
<keyword evidence="6 10" id="KW-0949">S-adenosyl-L-methionine</keyword>
<sequence length="681" mass="77572">MRLPSRTAAAYEASKAVPVHPGSDAVQNPIQKLKAEQEVAERQRELQQQFQQRPASSSHTHLLNLPQGWRGPGPQYVPSEYTESELDPADNTWDDWEEDEENVQADPKCLFCAQLFPEAAEIFAHCTAAHGFDFLKTRQDLSKTQTAGMTDRKKLFLGELMMEPVVMRKLHCTRLNDMAQLADFWHSELDFYQSVRLINHIRRLATNDSEFENTTEFKVTGEEEFLQDDDLLRPVMEDDTLLYAFEDLDLDSEFADDDSTAAFGCRAVAEDEEYKPTTDLERELLTRLRATQEQLRRVEMQYGEYRAMVKTTFFDSMADDLRSERSLSLRSGFTGFDDDGNYYFNSYAHNEIHQSMLKDRVRTESYRDFIYENKDIFKGKTVLDVGCGTGILSMFAARSGAARIFSVDNSGIIEKAREIVAENGLSDVITLIRGRVEEITLPVAKVDIIISEWMGYFLLYEAMLDSVLVARDRFLAPGGILAPSQTRVLLAAIDDEDFKNDQYNFWDDVYGFKMSPMKRSTLSEAVVDFVKPGSIVTDIVTVKDLPLQIITKKQLDFSTPFKLVVNKKGTIHAFVGWFDTWFTRDGHAIPLKQGDEAKEGETFFTTGPAAFDTHWKQTVFVLEKGLDVEEGTALQGTFNCRKGFDNPRELDIEIRYVVEAPGEDVTETAGKKMVVQSFYLR</sequence>
<feature type="domain" description="Protein arginine N-methyltransferase" evidence="14">
    <location>
        <begin position="488"/>
        <end position="658"/>
    </location>
</feature>
<evidence type="ECO:0000259" key="13">
    <source>
        <dbReference type="Pfam" id="PF13649"/>
    </source>
</evidence>
<evidence type="ECO:0000256" key="10">
    <source>
        <dbReference type="PROSITE-ProRule" id="PRU01015"/>
    </source>
</evidence>
<dbReference type="FunFam" id="3.40.50.150:FF:000034">
    <property type="entry name" value="Protein arginine N-methyltransferase 3"/>
    <property type="match status" value="1"/>
</dbReference>
<name>A0A433QZI3_9FUNG</name>
<evidence type="ECO:0000256" key="8">
    <source>
        <dbReference type="ARBA" id="ARBA00047384"/>
    </source>
</evidence>
<dbReference type="Proteomes" id="UP000274822">
    <property type="component" value="Unassembled WGS sequence"/>
</dbReference>
<proteinExistence type="predicted"/>
<keyword evidence="5 10" id="KW-0808">Transferase</keyword>
<comment type="catalytic activity">
    <reaction evidence="8">
        <text>L-arginyl-[protein] + 2 S-adenosyl-L-methionine = N(omega),N(omega)-dimethyl-L-arginyl-[protein] + 2 S-adenosyl-L-homocysteine + 2 H(+)</text>
        <dbReference type="Rhea" id="RHEA:48096"/>
        <dbReference type="Rhea" id="RHEA-COMP:10532"/>
        <dbReference type="Rhea" id="RHEA-COMP:11991"/>
        <dbReference type="ChEBI" id="CHEBI:15378"/>
        <dbReference type="ChEBI" id="CHEBI:29965"/>
        <dbReference type="ChEBI" id="CHEBI:57856"/>
        <dbReference type="ChEBI" id="CHEBI:59789"/>
        <dbReference type="ChEBI" id="CHEBI:61897"/>
        <dbReference type="EC" id="2.1.1.319"/>
    </reaction>
    <physiologicalReaction direction="left-to-right" evidence="8">
        <dbReference type="Rhea" id="RHEA:48097"/>
    </physiologicalReaction>
</comment>
<evidence type="ECO:0000256" key="5">
    <source>
        <dbReference type="ARBA" id="ARBA00022679"/>
    </source>
</evidence>
<organism evidence="15 16">
    <name type="scientific">Jimgerdemannia flammicorona</name>
    <dbReference type="NCBI Taxonomy" id="994334"/>
    <lineage>
        <taxon>Eukaryota</taxon>
        <taxon>Fungi</taxon>
        <taxon>Fungi incertae sedis</taxon>
        <taxon>Mucoromycota</taxon>
        <taxon>Mucoromycotina</taxon>
        <taxon>Endogonomycetes</taxon>
        <taxon>Endogonales</taxon>
        <taxon>Endogonaceae</taxon>
        <taxon>Jimgerdemannia</taxon>
    </lineage>
</organism>
<evidence type="ECO:0000259" key="14">
    <source>
        <dbReference type="Pfam" id="PF22528"/>
    </source>
</evidence>
<reference evidence="15 16" key="1">
    <citation type="journal article" date="2018" name="New Phytol.">
        <title>Phylogenomics of Endogonaceae and evolution of mycorrhizas within Mucoromycota.</title>
        <authorList>
            <person name="Chang Y."/>
            <person name="Desiro A."/>
            <person name="Na H."/>
            <person name="Sandor L."/>
            <person name="Lipzen A."/>
            <person name="Clum A."/>
            <person name="Barry K."/>
            <person name="Grigoriev I.V."/>
            <person name="Martin F.M."/>
            <person name="Stajich J.E."/>
            <person name="Smith M.E."/>
            <person name="Bonito G."/>
            <person name="Spatafora J.W."/>
        </authorList>
    </citation>
    <scope>NUCLEOTIDE SEQUENCE [LARGE SCALE GENOMIC DNA]</scope>
    <source>
        <strain evidence="15 16">AD002</strain>
    </source>
</reference>
<comment type="catalytic activity">
    <reaction evidence="9">
        <text>L-arginyl-[protein] + S-adenosyl-L-methionine = N(omega)-methyl-L-arginyl-[protein] + S-adenosyl-L-homocysteine + H(+)</text>
        <dbReference type="Rhea" id="RHEA:48100"/>
        <dbReference type="Rhea" id="RHEA-COMP:10532"/>
        <dbReference type="Rhea" id="RHEA-COMP:11990"/>
        <dbReference type="ChEBI" id="CHEBI:15378"/>
        <dbReference type="ChEBI" id="CHEBI:29965"/>
        <dbReference type="ChEBI" id="CHEBI:57856"/>
        <dbReference type="ChEBI" id="CHEBI:59789"/>
        <dbReference type="ChEBI" id="CHEBI:65280"/>
    </reaction>
    <physiologicalReaction direction="left-to-right" evidence="9">
        <dbReference type="Rhea" id="RHEA:48101"/>
    </physiologicalReaction>
</comment>
<feature type="domain" description="Methyltransferase" evidence="13">
    <location>
        <begin position="382"/>
        <end position="479"/>
    </location>
</feature>
<feature type="region of interest" description="Disordered" evidence="12">
    <location>
        <begin position="1"/>
        <end position="88"/>
    </location>
</feature>
<dbReference type="SUPFAM" id="SSF53335">
    <property type="entry name" value="S-adenosyl-L-methionine-dependent methyltransferases"/>
    <property type="match status" value="1"/>
</dbReference>
<protein>
    <recommendedName>
        <fullName evidence="2">type I protein arginine methyltransferase</fullName>
        <ecNumber evidence="2">2.1.1.319</ecNumber>
    </recommendedName>
</protein>
<evidence type="ECO:0000256" key="12">
    <source>
        <dbReference type="SAM" id="MobiDB-lite"/>
    </source>
</evidence>
<dbReference type="CDD" id="cd02440">
    <property type="entry name" value="AdoMet_MTases"/>
    <property type="match status" value="1"/>
</dbReference>
<accession>A0A433QZI3</accession>
<dbReference type="GO" id="GO:0032259">
    <property type="term" value="P:methylation"/>
    <property type="evidence" value="ECO:0007669"/>
    <property type="project" value="UniProtKB-KW"/>
</dbReference>
<dbReference type="PANTHER" id="PTHR11006:SF123">
    <property type="entry name" value="RIBOSOMAL PROTEIN ARGININE N-METHYLTRANSFERASE RMT3"/>
    <property type="match status" value="1"/>
</dbReference>
<evidence type="ECO:0000256" key="2">
    <source>
        <dbReference type="ARBA" id="ARBA00011925"/>
    </source>
</evidence>
<evidence type="ECO:0000256" key="1">
    <source>
        <dbReference type="ARBA" id="ARBA00004123"/>
    </source>
</evidence>
<comment type="subcellular location">
    <subcellularLocation>
        <location evidence="1">Nucleus</location>
    </subcellularLocation>
</comment>
<dbReference type="InterPro" id="IPR025799">
    <property type="entry name" value="Arg_MeTrfase"/>
</dbReference>
<dbReference type="Pfam" id="PF13649">
    <property type="entry name" value="Methyltransf_25"/>
    <property type="match status" value="1"/>
</dbReference>
<feature type="coiled-coil region" evidence="11">
    <location>
        <begin position="281"/>
        <end position="308"/>
    </location>
</feature>
<comment type="caution">
    <text evidence="15">The sequence shown here is derived from an EMBL/GenBank/DDBJ whole genome shotgun (WGS) entry which is preliminary data.</text>
</comment>
<dbReference type="SUPFAM" id="SSF57667">
    <property type="entry name" value="beta-beta-alpha zinc fingers"/>
    <property type="match status" value="2"/>
</dbReference>
<keyword evidence="11" id="KW-0175">Coiled coil</keyword>
<evidence type="ECO:0000256" key="3">
    <source>
        <dbReference type="ARBA" id="ARBA00022553"/>
    </source>
</evidence>
<dbReference type="PROSITE" id="PS51678">
    <property type="entry name" value="SAM_MT_PRMT"/>
    <property type="match status" value="1"/>
</dbReference>
<dbReference type="GO" id="GO:0035242">
    <property type="term" value="F:protein-arginine omega-N asymmetric methyltransferase activity"/>
    <property type="evidence" value="ECO:0007669"/>
    <property type="project" value="UniProtKB-EC"/>
</dbReference>
<keyword evidence="4 10" id="KW-0489">Methyltransferase</keyword>
<dbReference type="InterPro" id="IPR029063">
    <property type="entry name" value="SAM-dependent_MTases_sf"/>
</dbReference>
<keyword evidence="3" id="KW-0597">Phosphoprotein</keyword>
<keyword evidence="7" id="KW-0539">Nucleus</keyword>
<evidence type="ECO:0000256" key="7">
    <source>
        <dbReference type="ARBA" id="ARBA00023242"/>
    </source>
</evidence>
<dbReference type="Pfam" id="PF22528">
    <property type="entry name" value="PRMT_C"/>
    <property type="match status" value="1"/>
</dbReference>
<dbReference type="InterPro" id="IPR055135">
    <property type="entry name" value="PRMT_dom"/>
</dbReference>
<dbReference type="GO" id="GO:0005634">
    <property type="term" value="C:nucleus"/>
    <property type="evidence" value="ECO:0007669"/>
    <property type="project" value="UniProtKB-SubCell"/>
</dbReference>
<evidence type="ECO:0000256" key="9">
    <source>
        <dbReference type="ARBA" id="ARBA00049303"/>
    </source>
</evidence>
<dbReference type="PANTHER" id="PTHR11006">
    <property type="entry name" value="PROTEIN ARGININE N-METHYLTRANSFERASE"/>
    <property type="match status" value="1"/>
</dbReference>
<dbReference type="Gene3D" id="3.40.50.150">
    <property type="entry name" value="Vaccinia Virus protein VP39"/>
    <property type="match status" value="1"/>
</dbReference>
<evidence type="ECO:0000256" key="11">
    <source>
        <dbReference type="SAM" id="Coils"/>
    </source>
</evidence>
<keyword evidence="16" id="KW-1185">Reference proteome</keyword>
<evidence type="ECO:0000256" key="6">
    <source>
        <dbReference type="ARBA" id="ARBA00022691"/>
    </source>
</evidence>